<organism evidence="2 3">
    <name type="scientific">Capsicum annuum</name>
    <name type="common">Capsicum pepper</name>
    <dbReference type="NCBI Taxonomy" id="4072"/>
    <lineage>
        <taxon>Eukaryota</taxon>
        <taxon>Viridiplantae</taxon>
        <taxon>Streptophyta</taxon>
        <taxon>Embryophyta</taxon>
        <taxon>Tracheophyta</taxon>
        <taxon>Spermatophyta</taxon>
        <taxon>Magnoliopsida</taxon>
        <taxon>eudicotyledons</taxon>
        <taxon>Gunneridae</taxon>
        <taxon>Pentapetalae</taxon>
        <taxon>asterids</taxon>
        <taxon>lamiids</taxon>
        <taxon>Solanales</taxon>
        <taxon>Solanaceae</taxon>
        <taxon>Solanoideae</taxon>
        <taxon>Capsiceae</taxon>
        <taxon>Capsicum</taxon>
    </lineage>
</organism>
<dbReference type="Pfam" id="PF26175">
    <property type="entry name" value="HTH_FAR1"/>
    <property type="match status" value="1"/>
</dbReference>
<evidence type="ECO:0000259" key="1">
    <source>
        <dbReference type="Pfam" id="PF26175"/>
    </source>
</evidence>
<dbReference type="Gramene" id="PHT75414">
    <property type="protein sequence ID" value="PHT75414"/>
    <property type="gene ID" value="T459_18936"/>
</dbReference>
<reference evidence="2 3" key="1">
    <citation type="journal article" date="2014" name="Nat. Genet.">
        <title>Genome sequence of the hot pepper provides insights into the evolution of pungency in Capsicum species.</title>
        <authorList>
            <person name="Kim S."/>
            <person name="Park M."/>
            <person name="Yeom S.I."/>
            <person name="Kim Y.M."/>
            <person name="Lee J.M."/>
            <person name="Lee H.A."/>
            <person name="Seo E."/>
            <person name="Choi J."/>
            <person name="Cheong K."/>
            <person name="Kim K.T."/>
            <person name="Jung K."/>
            <person name="Lee G.W."/>
            <person name="Oh S.K."/>
            <person name="Bae C."/>
            <person name="Kim S.B."/>
            <person name="Lee H.Y."/>
            <person name="Kim S.Y."/>
            <person name="Kim M.S."/>
            <person name="Kang B.C."/>
            <person name="Jo Y.D."/>
            <person name="Yang H.B."/>
            <person name="Jeong H.J."/>
            <person name="Kang W.H."/>
            <person name="Kwon J.K."/>
            <person name="Shin C."/>
            <person name="Lim J.Y."/>
            <person name="Park J.H."/>
            <person name="Huh J.H."/>
            <person name="Kim J.S."/>
            <person name="Kim B.D."/>
            <person name="Cohen O."/>
            <person name="Paran I."/>
            <person name="Suh M.C."/>
            <person name="Lee S.B."/>
            <person name="Kim Y.K."/>
            <person name="Shin Y."/>
            <person name="Noh S.J."/>
            <person name="Park J."/>
            <person name="Seo Y.S."/>
            <person name="Kwon S.Y."/>
            <person name="Kim H.A."/>
            <person name="Park J.M."/>
            <person name="Kim H.J."/>
            <person name="Choi S.B."/>
            <person name="Bosland P.W."/>
            <person name="Reeves G."/>
            <person name="Jo S.H."/>
            <person name="Lee B.W."/>
            <person name="Cho H.T."/>
            <person name="Choi H.S."/>
            <person name="Lee M.S."/>
            <person name="Yu Y."/>
            <person name="Do Choi Y."/>
            <person name="Park B.S."/>
            <person name="van Deynze A."/>
            <person name="Ashrafi H."/>
            <person name="Hill T."/>
            <person name="Kim W.T."/>
            <person name="Pai H.S."/>
            <person name="Ahn H.K."/>
            <person name="Yeam I."/>
            <person name="Giovannoni J.J."/>
            <person name="Rose J.K."/>
            <person name="Sorensen I."/>
            <person name="Lee S.J."/>
            <person name="Kim R.W."/>
            <person name="Choi I.Y."/>
            <person name="Choi B.S."/>
            <person name="Lim J.S."/>
            <person name="Lee Y.H."/>
            <person name="Choi D."/>
        </authorList>
    </citation>
    <scope>NUCLEOTIDE SEQUENCE [LARGE SCALE GENOMIC DNA]</scope>
    <source>
        <strain evidence="3">cv. CM334</strain>
    </source>
</reference>
<dbReference type="Proteomes" id="UP000222542">
    <property type="component" value="Unassembled WGS sequence"/>
</dbReference>
<accession>A0A2G2Z0B6</accession>
<dbReference type="PANTHER" id="PTHR47718:SF9">
    <property type="entry name" value="PROTEIN FAR1-RELATED SEQUENCE"/>
    <property type="match status" value="1"/>
</dbReference>
<keyword evidence="3" id="KW-1185">Reference proteome</keyword>
<dbReference type="STRING" id="4072.A0A2G2Z0B6"/>
<comment type="caution">
    <text evidence="2">The sequence shown here is derived from an EMBL/GenBank/DDBJ whole genome shotgun (WGS) entry which is preliminary data.</text>
</comment>
<feature type="domain" description="FAR1-related sequence 11-like HTH-like" evidence="1">
    <location>
        <begin position="41"/>
        <end position="95"/>
    </location>
</feature>
<gene>
    <name evidence="2" type="ORF">T459_18936</name>
</gene>
<dbReference type="InterPro" id="IPR058778">
    <property type="entry name" value="HTH_FAR1-11-like"/>
</dbReference>
<protein>
    <recommendedName>
        <fullName evidence="1">FAR1-related sequence 11-like HTH-like domain-containing protein</fullName>
    </recommendedName>
</protein>
<sequence length="186" mass="21603">MSIFKDITDGVTHWKVVCFDNVHNHELLNNKELRFLPAYRNIDTADQKRITLLARVGCSKSLIRRVLELEKRVDPGQLPFIEKDIRNFVQSESSTNIESGALELLKICKNLKDKDGDFHYDFTVDVYQRLEHIIWAFGDSIHAYEIFGDVVVFYTTYQLNRYEMPLGVWIGVDNHGNSIFFGCVLL</sequence>
<dbReference type="AlphaFoldDB" id="A0A2G2Z0B6"/>
<dbReference type="OMA" id="IHAYEIF"/>
<evidence type="ECO:0000313" key="2">
    <source>
        <dbReference type="EMBL" id="PHT75414.1"/>
    </source>
</evidence>
<proteinExistence type="predicted"/>
<dbReference type="PANTHER" id="PTHR47718">
    <property type="entry name" value="OS01G0519700 PROTEIN"/>
    <property type="match status" value="1"/>
</dbReference>
<name>A0A2G2Z0B6_CAPAN</name>
<reference evidence="2 3" key="2">
    <citation type="journal article" date="2017" name="Genome Biol.">
        <title>New reference genome sequences of hot pepper reveal the massive evolution of plant disease-resistance genes by retroduplication.</title>
        <authorList>
            <person name="Kim S."/>
            <person name="Park J."/>
            <person name="Yeom S.I."/>
            <person name="Kim Y.M."/>
            <person name="Seo E."/>
            <person name="Kim K.T."/>
            <person name="Kim M.S."/>
            <person name="Lee J.M."/>
            <person name="Cheong K."/>
            <person name="Shin H.S."/>
            <person name="Kim S.B."/>
            <person name="Han K."/>
            <person name="Lee J."/>
            <person name="Park M."/>
            <person name="Lee H.A."/>
            <person name="Lee H.Y."/>
            <person name="Lee Y."/>
            <person name="Oh S."/>
            <person name="Lee J.H."/>
            <person name="Choi E."/>
            <person name="Choi E."/>
            <person name="Lee S.E."/>
            <person name="Jeon J."/>
            <person name="Kim H."/>
            <person name="Choi G."/>
            <person name="Song H."/>
            <person name="Lee J."/>
            <person name="Lee S.C."/>
            <person name="Kwon J.K."/>
            <person name="Lee H.Y."/>
            <person name="Koo N."/>
            <person name="Hong Y."/>
            <person name="Kim R.W."/>
            <person name="Kang W.H."/>
            <person name="Huh J.H."/>
            <person name="Kang B.C."/>
            <person name="Yang T.J."/>
            <person name="Lee Y.H."/>
            <person name="Bennetzen J.L."/>
            <person name="Choi D."/>
        </authorList>
    </citation>
    <scope>NUCLEOTIDE SEQUENCE [LARGE SCALE GENOMIC DNA]</scope>
    <source>
        <strain evidence="3">cv. CM334</strain>
    </source>
</reference>
<dbReference type="EMBL" id="AYRZ02000007">
    <property type="protein sequence ID" value="PHT75414.1"/>
    <property type="molecule type" value="Genomic_DNA"/>
</dbReference>
<evidence type="ECO:0000313" key="3">
    <source>
        <dbReference type="Proteomes" id="UP000222542"/>
    </source>
</evidence>